<evidence type="ECO:0000256" key="1">
    <source>
        <dbReference type="ARBA" id="ARBA00023015"/>
    </source>
</evidence>
<dbReference type="Pfam" id="PF00440">
    <property type="entry name" value="TetR_N"/>
    <property type="match status" value="1"/>
</dbReference>
<evidence type="ECO:0000259" key="6">
    <source>
        <dbReference type="PROSITE" id="PS50977"/>
    </source>
</evidence>
<dbReference type="EMBL" id="JACHMG010000001">
    <property type="protein sequence ID" value="MBB4682545.1"/>
    <property type="molecule type" value="Genomic_DNA"/>
</dbReference>
<feature type="region of interest" description="Disordered" evidence="5">
    <location>
        <begin position="1"/>
        <end position="20"/>
    </location>
</feature>
<dbReference type="InterPro" id="IPR001647">
    <property type="entry name" value="HTH_TetR"/>
</dbReference>
<evidence type="ECO:0000256" key="5">
    <source>
        <dbReference type="SAM" id="MobiDB-lite"/>
    </source>
</evidence>
<dbReference type="PROSITE" id="PS50977">
    <property type="entry name" value="HTH_TETR_2"/>
    <property type="match status" value="1"/>
</dbReference>
<evidence type="ECO:0000256" key="2">
    <source>
        <dbReference type="ARBA" id="ARBA00023125"/>
    </source>
</evidence>
<name>A0A840IM45_9PSEU</name>
<dbReference type="GO" id="GO:0045892">
    <property type="term" value="P:negative regulation of DNA-templated transcription"/>
    <property type="evidence" value="ECO:0007669"/>
    <property type="project" value="InterPro"/>
</dbReference>
<accession>A0A840IM45</accession>
<gene>
    <name evidence="7" type="ORF">BJY18_000030</name>
</gene>
<dbReference type="InterPro" id="IPR036271">
    <property type="entry name" value="Tet_transcr_reg_TetR-rel_C_sf"/>
</dbReference>
<organism evidence="7 8">
    <name type="scientific">Amycolatopsis jiangsuensis</name>
    <dbReference type="NCBI Taxonomy" id="1181879"/>
    <lineage>
        <taxon>Bacteria</taxon>
        <taxon>Bacillati</taxon>
        <taxon>Actinomycetota</taxon>
        <taxon>Actinomycetes</taxon>
        <taxon>Pseudonocardiales</taxon>
        <taxon>Pseudonocardiaceae</taxon>
        <taxon>Amycolatopsis</taxon>
    </lineage>
</organism>
<evidence type="ECO:0000256" key="4">
    <source>
        <dbReference type="PROSITE-ProRule" id="PRU00335"/>
    </source>
</evidence>
<dbReference type="Proteomes" id="UP000581769">
    <property type="component" value="Unassembled WGS sequence"/>
</dbReference>
<keyword evidence="1" id="KW-0805">Transcription regulation</keyword>
<keyword evidence="8" id="KW-1185">Reference proteome</keyword>
<dbReference type="AlphaFoldDB" id="A0A840IM45"/>
<sequence>MTTSPAPRRRAPVPRRRAEKPLLSQELVVHTAQEILAAEGIRAVSMRRVAQRLQTGPASLYAYVSGKEELDELLLDAALGEIPSPEPDPHRWDAQLKEQVRLQITAMTAYPGIAMVAWNTPVPGTPHALRQGETMLALLRAGGLDLKQAAFAADALSTYAKAFACEASSWASGEYDAEQVAERGRQMTGGSQSGPAEAFAHLGQIGEFFTADTSEERLEFALETFVAGLRALVRA</sequence>
<proteinExistence type="predicted"/>
<feature type="domain" description="HTH tetR-type" evidence="6">
    <location>
        <begin position="22"/>
        <end position="82"/>
    </location>
</feature>
<evidence type="ECO:0000313" key="7">
    <source>
        <dbReference type="EMBL" id="MBB4682545.1"/>
    </source>
</evidence>
<dbReference type="SUPFAM" id="SSF46689">
    <property type="entry name" value="Homeodomain-like"/>
    <property type="match status" value="1"/>
</dbReference>
<dbReference type="Gene3D" id="1.10.357.10">
    <property type="entry name" value="Tetracycline Repressor, domain 2"/>
    <property type="match status" value="1"/>
</dbReference>
<dbReference type="InterPro" id="IPR004111">
    <property type="entry name" value="Repressor_TetR_C"/>
</dbReference>
<dbReference type="GO" id="GO:0003677">
    <property type="term" value="F:DNA binding"/>
    <property type="evidence" value="ECO:0007669"/>
    <property type="project" value="UniProtKB-UniRule"/>
</dbReference>
<evidence type="ECO:0000313" key="8">
    <source>
        <dbReference type="Proteomes" id="UP000581769"/>
    </source>
</evidence>
<keyword evidence="3" id="KW-0804">Transcription</keyword>
<evidence type="ECO:0000256" key="3">
    <source>
        <dbReference type="ARBA" id="ARBA00023163"/>
    </source>
</evidence>
<reference evidence="7 8" key="1">
    <citation type="submission" date="2020-08" db="EMBL/GenBank/DDBJ databases">
        <title>Sequencing the genomes of 1000 actinobacteria strains.</title>
        <authorList>
            <person name="Klenk H.-P."/>
        </authorList>
    </citation>
    <scope>NUCLEOTIDE SEQUENCE [LARGE SCALE GENOMIC DNA]</scope>
    <source>
        <strain evidence="7 8">DSM 45859</strain>
    </source>
</reference>
<dbReference type="SUPFAM" id="SSF48498">
    <property type="entry name" value="Tetracyclin repressor-like, C-terminal domain"/>
    <property type="match status" value="1"/>
</dbReference>
<dbReference type="RefSeq" id="WP_312873677.1">
    <property type="nucleotide sequence ID" value="NZ_JACHMG010000001.1"/>
</dbReference>
<feature type="compositionally biased region" description="Basic residues" evidence="5">
    <location>
        <begin position="7"/>
        <end position="18"/>
    </location>
</feature>
<dbReference type="InterPro" id="IPR009057">
    <property type="entry name" value="Homeodomain-like_sf"/>
</dbReference>
<feature type="DNA-binding region" description="H-T-H motif" evidence="4">
    <location>
        <begin position="45"/>
        <end position="64"/>
    </location>
</feature>
<protein>
    <submittedName>
        <fullName evidence="7">AcrR family transcriptional regulator</fullName>
    </submittedName>
</protein>
<keyword evidence="2 4" id="KW-0238">DNA-binding</keyword>
<dbReference type="Pfam" id="PF02909">
    <property type="entry name" value="TetR_C_1"/>
    <property type="match status" value="1"/>
</dbReference>
<comment type="caution">
    <text evidence="7">The sequence shown here is derived from an EMBL/GenBank/DDBJ whole genome shotgun (WGS) entry which is preliminary data.</text>
</comment>